<sequence>MRSEVVPIERTASNFSNVPRRNNFNYGQDAKDIGFESGSQEGGLAGVAIAAGRPFHRIVISKARQSTLKNP</sequence>
<comment type="caution">
    <text evidence="1">The sequence shown here is derived from an EMBL/GenBank/DDBJ whole genome shotgun (WGS) entry which is preliminary data.</text>
</comment>
<protein>
    <submittedName>
        <fullName evidence="1">Uncharacterized protein</fullName>
    </submittedName>
</protein>
<keyword evidence="2" id="KW-1185">Reference proteome</keyword>
<organism evidence="1 2">
    <name type="scientific">Trichonephila clavata</name>
    <name type="common">Joro spider</name>
    <name type="synonym">Nephila clavata</name>
    <dbReference type="NCBI Taxonomy" id="2740835"/>
    <lineage>
        <taxon>Eukaryota</taxon>
        <taxon>Metazoa</taxon>
        <taxon>Ecdysozoa</taxon>
        <taxon>Arthropoda</taxon>
        <taxon>Chelicerata</taxon>
        <taxon>Arachnida</taxon>
        <taxon>Araneae</taxon>
        <taxon>Araneomorphae</taxon>
        <taxon>Entelegynae</taxon>
        <taxon>Araneoidea</taxon>
        <taxon>Nephilidae</taxon>
        <taxon>Trichonephila</taxon>
    </lineage>
</organism>
<proteinExistence type="predicted"/>
<dbReference type="Proteomes" id="UP000887116">
    <property type="component" value="Unassembled WGS sequence"/>
</dbReference>
<accession>A0A8X6KNL3</accession>
<name>A0A8X6KNL3_TRICU</name>
<reference evidence="1" key="1">
    <citation type="submission" date="2020-07" db="EMBL/GenBank/DDBJ databases">
        <title>Multicomponent nature underlies the extraordinary mechanical properties of spider dragline silk.</title>
        <authorList>
            <person name="Kono N."/>
            <person name="Nakamura H."/>
            <person name="Mori M."/>
            <person name="Yoshida Y."/>
            <person name="Ohtoshi R."/>
            <person name="Malay A.D."/>
            <person name="Moran D.A.P."/>
            <person name="Tomita M."/>
            <person name="Numata K."/>
            <person name="Arakawa K."/>
        </authorList>
    </citation>
    <scope>NUCLEOTIDE SEQUENCE</scope>
</reference>
<evidence type="ECO:0000313" key="2">
    <source>
        <dbReference type="Proteomes" id="UP000887116"/>
    </source>
</evidence>
<dbReference type="EMBL" id="BMAO01012111">
    <property type="protein sequence ID" value="GFQ79086.1"/>
    <property type="molecule type" value="Genomic_DNA"/>
</dbReference>
<dbReference type="AlphaFoldDB" id="A0A8X6KNL3"/>
<gene>
    <name evidence="1" type="ORF">TNCT_465511</name>
</gene>
<evidence type="ECO:0000313" key="1">
    <source>
        <dbReference type="EMBL" id="GFQ79086.1"/>
    </source>
</evidence>